<dbReference type="InterPro" id="IPR036691">
    <property type="entry name" value="Endo/exonu/phosph_ase_sf"/>
</dbReference>
<dbReference type="InterPro" id="IPR052343">
    <property type="entry name" value="Retrotransposon-Effector_Assoc"/>
</dbReference>
<feature type="compositionally biased region" description="Polar residues" evidence="1">
    <location>
        <begin position="368"/>
        <end position="378"/>
    </location>
</feature>
<evidence type="ECO:0000313" key="3">
    <source>
        <dbReference type="Proteomes" id="UP000288805"/>
    </source>
</evidence>
<feature type="region of interest" description="Disordered" evidence="1">
    <location>
        <begin position="1"/>
        <end position="31"/>
    </location>
</feature>
<evidence type="ECO:0008006" key="4">
    <source>
        <dbReference type="Google" id="ProtNLM"/>
    </source>
</evidence>
<organism evidence="2 3">
    <name type="scientific">Vitis vinifera</name>
    <name type="common">Grape</name>
    <dbReference type="NCBI Taxonomy" id="29760"/>
    <lineage>
        <taxon>Eukaryota</taxon>
        <taxon>Viridiplantae</taxon>
        <taxon>Streptophyta</taxon>
        <taxon>Embryophyta</taxon>
        <taxon>Tracheophyta</taxon>
        <taxon>Spermatophyta</taxon>
        <taxon>Magnoliopsida</taxon>
        <taxon>eudicotyledons</taxon>
        <taxon>Gunneridae</taxon>
        <taxon>Pentapetalae</taxon>
        <taxon>rosids</taxon>
        <taxon>Vitales</taxon>
        <taxon>Vitaceae</taxon>
        <taxon>Viteae</taxon>
        <taxon>Vitis</taxon>
    </lineage>
</organism>
<dbReference type="PANTHER" id="PTHR46890:SF50">
    <property type="entry name" value="RNA-DIRECTED DNA POLYMERASE, EUKARYOTA, REVERSE TRANSCRIPTASE ZINC-BINDING DOMAIN PROTEIN-RELATED"/>
    <property type="match status" value="1"/>
</dbReference>
<reference evidence="2 3" key="1">
    <citation type="journal article" date="2018" name="PLoS Genet.">
        <title>Population sequencing reveals clonal diversity and ancestral inbreeding in the grapevine cultivar Chardonnay.</title>
        <authorList>
            <person name="Roach M.J."/>
            <person name="Johnson D.L."/>
            <person name="Bohlmann J."/>
            <person name="van Vuuren H.J."/>
            <person name="Jones S.J."/>
            <person name="Pretorius I.S."/>
            <person name="Schmidt S.A."/>
            <person name="Borneman A.R."/>
        </authorList>
    </citation>
    <scope>NUCLEOTIDE SEQUENCE [LARGE SCALE GENOMIC DNA]</scope>
    <source>
        <strain evidence="3">cv. Chardonnay</strain>
        <tissue evidence="2">Leaf</tissue>
    </source>
</reference>
<name>A0A438G0Z8_VITVI</name>
<proteinExistence type="predicted"/>
<sequence length="1121" mass="125895">MGENERESERECDGEGGENSSTSCRRRKESSFAVESKAFEIVVDERKGKPQVLIVEKKGGVSSWVRLGPESLGFFIEGLTHCIKDEKEEEFLHLHLERQRGQKGMGDYGGEASSTVVKKPIWGNTNSIAVKVKREETLGNLQKLEHCVVRNLGLAKLEKDRVLLEFEDLEEARRVVSLRNRSMGGLQVGLEHWNPRSGCWVEADVGSEVWVRIVGLPISLWSLMILKRVGEECGGFVAVDDQMKTMGEIHWARILVKSRGDVRPSVLEIEVEEDVYTLSLWGDVASHSEQRVEEERVSVRLKALNLSDEEMGPIVGPKEARRAGGLGLANGSLGLKLKGVATREDGPEAGPSSRRWAEEVGCHASSKGPVTSKDQASSKGPIISMGCQKLIELEGKRITSRNGNSPETEPFVAWESEDLRKQQTFASYSVTDRALEEEALRYGSGFCSWGERVLGASHLNPFHFDRAPEGEFYDRSGDIEEEIRVDKTMWLIVYEGYKEKVSGCRDSGEIKRSSDKVRGMEGAFGTPEIQARREKIHSKELLEKSKFKRELKKLEYSVNNEGGVSRKARLESSECGGASGGILICWDKRSLDILDWEEGHFTLSCRFRNVENGAVWVFTGVYGPFSKVERDELWEEFGAIRGLWEDPWCLGGDFNITLYKRERSSQRRISSAMRRFAEIVDDLGLVDLPLQGERDRSQGQCKLQIGCYDEGNQAEAEKDEVHTALMEMNGDKVPGPDDFSMAFWQSCWDFVKEEILEMFKEFHEHSSFLKSLNNTFLLLAKVLANRLKKVVGKVVSTSQNAFVMGRQILDASLIANEVLQKMGFGSKWLGWMWSCLSSAKFSVLVNGVPVGFFPSTKGLRQGDPLSPYLFVMGLEVLDVLIRRAVEGDFYQVGEVEEIEELVAELGCRVGCLPSQYLGLPLGVPNRAPYMWDGVEERKARESAKGLLVGGGNLEGKIHLVNWEVVCTDKEKGGLDLRKLAMLNKALLGKWIWRYACDKDNLWKQVITVKYGQEGLGWRPKKANGVVGVGVWKEIWKESDWCWDNMIFGAGKGTKIRFWTDVWCSDTALSHCFPHLFVMVVQRSSTVEEMWDQNSGQGGLFGGKLSYLEARKKWSVQGQGIL</sequence>
<accession>A0A438G0Z8</accession>
<evidence type="ECO:0000313" key="2">
    <source>
        <dbReference type="EMBL" id="RVW65893.1"/>
    </source>
</evidence>
<dbReference type="SUPFAM" id="SSF56219">
    <property type="entry name" value="DNase I-like"/>
    <property type="match status" value="1"/>
</dbReference>
<dbReference type="AlphaFoldDB" id="A0A438G0Z8"/>
<comment type="caution">
    <text evidence="2">The sequence shown here is derived from an EMBL/GenBank/DDBJ whole genome shotgun (WGS) entry which is preliminary data.</text>
</comment>
<dbReference type="PANTHER" id="PTHR46890">
    <property type="entry name" value="NON-LTR RETROLELEMENT REVERSE TRANSCRIPTASE-LIKE PROTEIN-RELATED"/>
    <property type="match status" value="1"/>
</dbReference>
<protein>
    <recommendedName>
        <fullName evidence="4">DUF4283 domain-containing protein</fullName>
    </recommendedName>
</protein>
<evidence type="ECO:0000256" key="1">
    <source>
        <dbReference type="SAM" id="MobiDB-lite"/>
    </source>
</evidence>
<feature type="compositionally biased region" description="Basic and acidic residues" evidence="1">
    <location>
        <begin position="1"/>
        <end position="13"/>
    </location>
</feature>
<dbReference type="EMBL" id="QGNW01000684">
    <property type="protein sequence ID" value="RVW65893.1"/>
    <property type="molecule type" value="Genomic_DNA"/>
</dbReference>
<dbReference type="Gene3D" id="3.60.10.10">
    <property type="entry name" value="Endonuclease/exonuclease/phosphatase"/>
    <property type="match status" value="1"/>
</dbReference>
<feature type="region of interest" description="Disordered" evidence="1">
    <location>
        <begin position="362"/>
        <end position="381"/>
    </location>
</feature>
<gene>
    <name evidence="2" type="ORF">CK203_007583</name>
</gene>
<dbReference type="Proteomes" id="UP000288805">
    <property type="component" value="Unassembled WGS sequence"/>
</dbReference>